<dbReference type="InterPro" id="IPR014403">
    <property type="entry name" value="APS1/VSP"/>
</dbReference>
<gene>
    <name evidence="4" type="ORF">Pan216_52270</name>
</gene>
<sequence length="229" mass="25495" precursor="true">MKSSCSRLVWAILLGSSPILLAADQCPDIDPPNLPAIKATLKEYYHTGPYDAAVNEVVDRGIDYLRSRGKAKKGDAVVFDLDETLLSNEKYIDGVLLAGLKTFALPETSLRPWQLKAEDPSLPTKRLYDAAASLGYTIFLITGRPEIPQYRQATERNLSKVGCDGYERLIMKPADYKQPSVIPFKSGARRQIEEKGHTIVLNIGDQESDLKGGYAERTFKLPNPFYFVP</sequence>
<dbReference type="Pfam" id="PF03767">
    <property type="entry name" value="Acid_phosphat_B"/>
    <property type="match status" value="1"/>
</dbReference>
<evidence type="ECO:0000256" key="1">
    <source>
        <dbReference type="ARBA" id="ARBA00022729"/>
    </source>
</evidence>
<dbReference type="AlphaFoldDB" id="A0A518BBL8"/>
<dbReference type="Proteomes" id="UP000317093">
    <property type="component" value="Chromosome"/>
</dbReference>
<feature type="signal peptide" evidence="3">
    <location>
        <begin position="1"/>
        <end position="22"/>
    </location>
</feature>
<dbReference type="RefSeq" id="WP_145262474.1">
    <property type="nucleotide sequence ID" value="NZ_CP036279.1"/>
</dbReference>
<evidence type="ECO:0000256" key="3">
    <source>
        <dbReference type="SAM" id="SignalP"/>
    </source>
</evidence>
<reference evidence="4 5" key="1">
    <citation type="submission" date="2019-02" db="EMBL/GenBank/DDBJ databases">
        <title>Deep-cultivation of Planctomycetes and their phenomic and genomic characterization uncovers novel biology.</title>
        <authorList>
            <person name="Wiegand S."/>
            <person name="Jogler M."/>
            <person name="Boedeker C."/>
            <person name="Pinto D."/>
            <person name="Vollmers J."/>
            <person name="Rivas-Marin E."/>
            <person name="Kohn T."/>
            <person name="Peeters S.H."/>
            <person name="Heuer A."/>
            <person name="Rast P."/>
            <person name="Oberbeckmann S."/>
            <person name="Bunk B."/>
            <person name="Jeske O."/>
            <person name="Meyerdierks A."/>
            <person name="Storesund J.E."/>
            <person name="Kallscheuer N."/>
            <person name="Luecker S."/>
            <person name="Lage O.M."/>
            <person name="Pohl T."/>
            <person name="Merkel B.J."/>
            <person name="Hornburger P."/>
            <person name="Mueller R.-W."/>
            <person name="Bruemmer F."/>
            <person name="Labrenz M."/>
            <person name="Spormann A.M."/>
            <person name="Op den Camp H."/>
            <person name="Overmann J."/>
            <person name="Amann R."/>
            <person name="Jetten M.S.M."/>
            <person name="Mascher T."/>
            <person name="Medema M.H."/>
            <person name="Devos D.P."/>
            <person name="Kaster A.-K."/>
            <person name="Ovreas L."/>
            <person name="Rohde M."/>
            <person name="Galperin M.Y."/>
            <person name="Jogler C."/>
        </authorList>
    </citation>
    <scope>NUCLEOTIDE SEQUENCE [LARGE SCALE GENOMIC DNA]</scope>
    <source>
        <strain evidence="4 5">Pan216</strain>
    </source>
</reference>
<dbReference type="InterPro" id="IPR005519">
    <property type="entry name" value="Acid_phosphat_B-like"/>
</dbReference>
<proteinExistence type="predicted"/>
<dbReference type="InterPro" id="IPR036412">
    <property type="entry name" value="HAD-like_sf"/>
</dbReference>
<dbReference type="KEGG" id="knv:Pan216_52270"/>
<dbReference type="InterPro" id="IPR023214">
    <property type="entry name" value="HAD_sf"/>
</dbReference>
<accession>A0A518BBL8</accession>
<dbReference type="OrthoDB" id="193314at2"/>
<dbReference type="PANTHER" id="PTHR31284">
    <property type="entry name" value="ACID PHOSPHATASE-LIKE PROTEIN"/>
    <property type="match status" value="1"/>
</dbReference>
<feature type="chain" id="PRO_5021823845" evidence="3">
    <location>
        <begin position="23"/>
        <end position="229"/>
    </location>
</feature>
<dbReference type="PIRSF" id="PIRSF002674">
    <property type="entry name" value="VSP"/>
    <property type="match status" value="1"/>
</dbReference>
<dbReference type="Gene3D" id="3.40.50.1000">
    <property type="entry name" value="HAD superfamily/HAD-like"/>
    <property type="match status" value="1"/>
</dbReference>
<evidence type="ECO:0000313" key="4">
    <source>
        <dbReference type="EMBL" id="QDU64337.1"/>
    </source>
</evidence>
<dbReference type="EMBL" id="CP036279">
    <property type="protein sequence ID" value="QDU64337.1"/>
    <property type="molecule type" value="Genomic_DNA"/>
</dbReference>
<protein>
    <submittedName>
        <fullName evidence="4">HAD superfamily, subfamily IIIB (Acid phosphatase)</fullName>
    </submittedName>
</protein>
<evidence type="ECO:0000256" key="2">
    <source>
        <dbReference type="ARBA" id="ARBA00023180"/>
    </source>
</evidence>
<evidence type="ECO:0000313" key="5">
    <source>
        <dbReference type="Proteomes" id="UP000317093"/>
    </source>
</evidence>
<organism evidence="4 5">
    <name type="scientific">Kolteria novifilia</name>
    <dbReference type="NCBI Taxonomy" id="2527975"/>
    <lineage>
        <taxon>Bacteria</taxon>
        <taxon>Pseudomonadati</taxon>
        <taxon>Planctomycetota</taxon>
        <taxon>Planctomycetia</taxon>
        <taxon>Kolteriales</taxon>
        <taxon>Kolteriaceae</taxon>
        <taxon>Kolteria</taxon>
    </lineage>
</organism>
<keyword evidence="5" id="KW-1185">Reference proteome</keyword>
<dbReference type="PANTHER" id="PTHR31284:SF10">
    <property type="entry name" value="ACID PHOSPHATASE-LIKE PROTEIN"/>
    <property type="match status" value="1"/>
</dbReference>
<keyword evidence="2" id="KW-0325">Glycoprotein</keyword>
<dbReference type="SUPFAM" id="SSF56784">
    <property type="entry name" value="HAD-like"/>
    <property type="match status" value="1"/>
</dbReference>
<keyword evidence="1 3" id="KW-0732">Signal</keyword>
<name>A0A518BBL8_9BACT</name>